<keyword evidence="2" id="KW-1185">Reference proteome</keyword>
<organism evidence="1 2">
    <name type="scientific">Castilleja foliolosa</name>
    <dbReference type="NCBI Taxonomy" id="1961234"/>
    <lineage>
        <taxon>Eukaryota</taxon>
        <taxon>Viridiplantae</taxon>
        <taxon>Streptophyta</taxon>
        <taxon>Embryophyta</taxon>
        <taxon>Tracheophyta</taxon>
        <taxon>Spermatophyta</taxon>
        <taxon>Magnoliopsida</taxon>
        <taxon>eudicotyledons</taxon>
        <taxon>Gunneridae</taxon>
        <taxon>Pentapetalae</taxon>
        <taxon>asterids</taxon>
        <taxon>lamiids</taxon>
        <taxon>Lamiales</taxon>
        <taxon>Orobanchaceae</taxon>
        <taxon>Pedicularideae</taxon>
        <taxon>Castillejinae</taxon>
        <taxon>Castilleja</taxon>
    </lineage>
</organism>
<evidence type="ECO:0000313" key="1">
    <source>
        <dbReference type="EMBL" id="KAL3646536.1"/>
    </source>
</evidence>
<dbReference type="EMBL" id="JAVIJP010000013">
    <property type="protein sequence ID" value="KAL3646536.1"/>
    <property type="molecule type" value="Genomic_DNA"/>
</dbReference>
<name>A0ABD3DWA0_9LAMI</name>
<sequence>MCRNSRRVGEGWASGVIRKRSADDGAVSRRRLRQCKSFAGIPAGGCSIQRTWVADQEAGGGSIRRTWA</sequence>
<accession>A0ABD3DWA0</accession>
<proteinExistence type="predicted"/>
<evidence type="ECO:0000313" key="2">
    <source>
        <dbReference type="Proteomes" id="UP001632038"/>
    </source>
</evidence>
<protein>
    <submittedName>
        <fullName evidence="1">Uncharacterized protein</fullName>
    </submittedName>
</protein>
<dbReference type="AlphaFoldDB" id="A0ABD3DWA0"/>
<dbReference type="Proteomes" id="UP001632038">
    <property type="component" value="Unassembled WGS sequence"/>
</dbReference>
<comment type="caution">
    <text evidence="1">The sequence shown here is derived from an EMBL/GenBank/DDBJ whole genome shotgun (WGS) entry which is preliminary data.</text>
</comment>
<reference evidence="2" key="1">
    <citation type="journal article" date="2024" name="IScience">
        <title>Strigolactones Initiate the Formation of Haustorium-like Structures in Castilleja.</title>
        <authorList>
            <person name="Buerger M."/>
            <person name="Peterson D."/>
            <person name="Chory J."/>
        </authorList>
    </citation>
    <scope>NUCLEOTIDE SEQUENCE [LARGE SCALE GENOMIC DNA]</scope>
</reference>
<gene>
    <name evidence="1" type="ORF">CASFOL_011716</name>
</gene>